<protein>
    <submittedName>
        <fullName evidence="1">Uncharacterized protein</fullName>
    </submittedName>
</protein>
<sequence>MLPLLQLVCGNLVQVKYFSSDSVMLCMY</sequence>
<reference evidence="1" key="2">
    <citation type="journal article" date="2015" name="Data Brief">
        <title>Shoot transcriptome of the giant reed, Arundo donax.</title>
        <authorList>
            <person name="Barrero R.A."/>
            <person name="Guerrero F.D."/>
            <person name="Moolhuijzen P."/>
            <person name="Goolsby J.A."/>
            <person name="Tidwell J."/>
            <person name="Bellgard S.E."/>
            <person name="Bellgard M.I."/>
        </authorList>
    </citation>
    <scope>NUCLEOTIDE SEQUENCE</scope>
    <source>
        <tissue evidence="1">Shoot tissue taken approximately 20 cm above the soil surface</tissue>
    </source>
</reference>
<name>A0A0A9GE85_ARUDO</name>
<dbReference type="EMBL" id="GBRH01175084">
    <property type="protein sequence ID" value="JAE22812.1"/>
    <property type="molecule type" value="Transcribed_RNA"/>
</dbReference>
<reference evidence="1" key="1">
    <citation type="submission" date="2014-09" db="EMBL/GenBank/DDBJ databases">
        <authorList>
            <person name="Magalhaes I.L.F."/>
            <person name="Oliveira U."/>
            <person name="Santos F.R."/>
            <person name="Vidigal T.H.D.A."/>
            <person name="Brescovit A.D."/>
            <person name="Santos A.J."/>
        </authorList>
    </citation>
    <scope>NUCLEOTIDE SEQUENCE</scope>
    <source>
        <tissue evidence="1">Shoot tissue taken approximately 20 cm above the soil surface</tissue>
    </source>
</reference>
<evidence type="ECO:0000313" key="1">
    <source>
        <dbReference type="EMBL" id="JAE22812.1"/>
    </source>
</evidence>
<proteinExistence type="predicted"/>
<dbReference type="AlphaFoldDB" id="A0A0A9GE85"/>
<accession>A0A0A9GE85</accession>
<organism evidence="1">
    <name type="scientific">Arundo donax</name>
    <name type="common">Giant reed</name>
    <name type="synonym">Donax arundinaceus</name>
    <dbReference type="NCBI Taxonomy" id="35708"/>
    <lineage>
        <taxon>Eukaryota</taxon>
        <taxon>Viridiplantae</taxon>
        <taxon>Streptophyta</taxon>
        <taxon>Embryophyta</taxon>
        <taxon>Tracheophyta</taxon>
        <taxon>Spermatophyta</taxon>
        <taxon>Magnoliopsida</taxon>
        <taxon>Liliopsida</taxon>
        <taxon>Poales</taxon>
        <taxon>Poaceae</taxon>
        <taxon>PACMAD clade</taxon>
        <taxon>Arundinoideae</taxon>
        <taxon>Arundineae</taxon>
        <taxon>Arundo</taxon>
    </lineage>
</organism>